<feature type="domain" description="NADPH-dependent FMN reductase-like" evidence="1">
    <location>
        <begin position="5"/>
        <end position="147"/>
    </location>
</feature>
<proteinExistence type="predicted"/>
<dbReference type="Pfam" id="PF03358">
    <property type="entry name" value="FMN_red"/>
    <property type="match status" value="1"/>
</dbReference>
<dbReference type="SUPFAM" id="SSF52218">
    <property type="entry name" value="Flavoproteins"/>
    <property type="match status" value="1"/>
</dbReference>
<reference evidence="2 3" key="1">
    <citation type="submission" date="2016-10" db="EMBL/GenBank/DDBJ databases">
        <authorList>
            <person name="de Groot N.N."/>
        </authorList>
    </citation>
    <scope>NUCLEOTIDE SEQUENCE [LARGE SCALE GENOMIC DNA]</scope>
    <source>
        <strain evidence="2 3">CGMCC 1.7005</strain>
    </source>
</reference>
<evidence type="ECO:0000313" key="3">
    <source>
        <dbReference type="Proteomes" id="UP000236454"/>
    </source>
</evidence>
<evidence type="ECO:0000259" key="1">
    <source>
        <dbReference type="Pfam" id="PF03358"/>
    </source>
</evidence>
<name>A0A1I6XF38_9FLAO</name>
<gene>
    <name evidence="2" type="ORF">SAMN05216474_0124</name>
</gene>
<dbReference type="STRING" id="477690.SAMN05216474_0124"/>
<dbReference type="AlphaFoldDB" id="A0A1I6XF38"/>
<dbReference type="PANTHER" id="PTHR43590:SF1">
    <property type="entry name" value="ARSENIC RESISTANCE PROTEIN ARSH (AFU_ORTHOLOGUE AFUA_5G15030)"/>
    <property type="match status" value="1"/>
</dbReference>
<organism evidence="2 3">
    <name type="scientific">Lishizhenia tianjinensis</name>
    <dbReference type="NCBI Taxonomy" id="477690"/>
    <lineage>
        <taxon>Bacteria</taxon>
        <taxon>Pseudomonadati</taxon>
        <taxon>Bacteroidota</taxon>
        <taxon>Flavobacteriia</taxon>
        <taxon>Flavobacteriales</taxon>
        <taxon>Crocinitomicaceae</taxon>
        <taxon>Lishizhenia</taxon>
    </lineage>
</organism>
<dbReference type="Gene3D" id="3.40.50.360">
    <property type="match status" value="1"/>
</dbReference>
<accession>A0A1I6XF38</accession>
<evidence type="ECO:0000313" key="2">
    <source>
        <dbReference type="EMBL" id="SFT36424.1"/>
    </source>
</evidence>
<dbReference type="PANTHER" id="PTHR43590">
    <property type="entry name" value="ARSENIC RESISTANCE PROTEIN ARSH (AFU_ORTHOLOGUE AFUA_5G15030)"/>
    <property type="match status" value="1"/>
</dbReference>
<dbReference type="Proteomes" id="UP000236454">
    <property type="component" value="Unassembled WGS sequence"/>
</dbReference>
<dbReference type="InterPro" id="IPR014063">
    <property type="entry name" value="Arsenate-R_ArsH"/>
</dbReference>
<dbReference type="GO" id="GO:0016655">
    <property type="term" value="F:oxidoreductase activity, acting on NAD(P)H, quinone or similar compound as acceptor"/>
    <property type="evidence" value="ECO:0007669"/>
    <property type="project" value="TreeGrafter"/>
</dbReference>
<dbReference type="InterPro" id="IPR005025">
    <property type="entry name" value="FMN_Rdtase-like_dom"/>
</dbReference>
<keyword evidence="3" id="KW-1185">Reference proteome</keyword>
<protein>
    <submittedName>
        <fullName evidence="2">Arsenical resistance protein ArsH</fullName>
    </submittedName>
</protein>
<dbReference type="EMBL" id="FPAS01000001">
    <property type="protein sequence ID" value="SFT36424.1"/>
    <property type="molecule type" value="Genomic_DNA"/>
</dbReference>
<sequence>MEKEMKVLIFNGAIEPVVQSTSAKISTLLKNKFDTLACETEIFNITDSNIPLFKLNPETLPAPVEAMNKLFRATDIHIWITPLYHGGMTGAMKNCLDWLEYGKTEDQVYLEGKVIGFACWAGGVQAINGINAMDTVAKALRAWTAPLSVPMQYADLYTTEGDINPHYQERLELLAEVVTQSKLG</sequence>
<dbReference type="InterPro" id="IPR029039">
    <property type="entry name" value="Flavoprotein-like_sf"/>
</dbReference>